<feature type="compositionally biased region" description="Basic and acidic residues" evidence="1">
    <location>
        <begin position="508"/>
        <end position="517"/>
    </location>
</feature>
<dbReference type="EMBL" id="KB201977">
    <property type="protein sequence ID" value="ESO93082.1"/>
    <property type="molecule type" value="Genomic_DNA"/>
</dbReference>
<feature type="compositionally biased region" description="Polar residues" evidence="1">
    <location>
        <begin position="217"/>
        <end position="229"/>
    </location>
</feature>
<dbReference type="OrthoDB" id="6109756at2759"/>
<keyword evidence="3" id="KW-1185">Reference proteome</keyword>
<feature type="compositionally biased region" description="Low complexity" evidence="1">
    <location>
        <begin position="197"/>
        <end position="208"/>
    </location>
</feature>
<proteinExistence type="predicted"/>
<sequence length="669" mass="73406">MPTGKTTQVTKISSSSRTVTQTVSSVQGRVGLQQSFEEISSPSRKLFLENASLRMSPGWVSGHGSLFESPKSIGSPSPMKPPKARRSSVYVKKSLVVASSVDSFKKPPVFISPTGVKTRARRSSIYQKSGKNLLTGLDPKARRDSLAAIRSKKLVSESDYVFAVPTADSAKRKKLVSKSSRAKKAAEPKRSPKKASSKSQAKSNSPVKKSSKKINLVDSNSLKKSTHQNIKVILATSSPKKEKTVRSKAKAKTPVKEVELADDDDDDIEDDIEDDDILSPRRTRKTPGKSRKRSLTTVTKSAKKRKRSPSRSPSPSPKKKGSPKKTSSETKKSSSSIKKRKATKDSPNSSATKSSLEVSLTPLEVDESFSFKLSDSDRKKLTKNSKTPSKSTPQKSTKSTIKQTPKSSAKKISTKKTPSSTKRISLSFKADLPNSSEKKSKSKKSIAITTDEVPVAKVLEFKQATESFDIEVEEDISMATIQTSPKSKTPLTSQKMKSILDSVSVPNETDKKRKTTDFVEPQSANKRRRYDMEKFEKIVASTPRDMRLDILSGRRPELSPIPGTVNKNINNSFSSSKQVTIFSDKSTFLSAGPSNLSPVASKSPLIISEVVKNQVYTDFVDGNDDDDDDFDYSHISLSQKPTEPEPYLYDYDSDLDISHSNVQAGCTIL</sequence>
<feature type="compositionally biased region" description="Polar residues" evidence="1">
    <location>
        <begin position="481"/>
        <end position="496"/>
    </location>
</feature>
<feature type="compositionally biased region" description="Low complexity" evidence="1">
    <location>
        <begin position="13"/>
        <end position="25"/>
    </location>
</feature>
<name>V4A8L1_LOTGI</name>
<feature type="region of interest" description="Disordered" evidence="1">
    <location>
        <begin position="1"/>
        <end position="25"/>
    </location>
</feature>
<evidence type="ECO:0000313" key="3">
    <source>
        <dbReference type="Proteomes" id="UP000030746"/>
    </source>
</evidence>
<dbReference type="RefSeq" id="XP_009056289.1">
    <property type="nucleotide sequence ID" value="XM_009058041.1"/>
</dbReference>
<accession>V4A8L1</accession>
<dbReference type="HOGENOM" id="CLU_410664_0_0_1"/>
<feature type="compositionally biased region" description="Basic residues" evidence="1">
    <location>
        <begin position="171"/>
        <end position="183"/>
    </location>
</feature>
<evidence type="ECO:0000256" key="1">
    <source>
        <dbReference type="SAM" id="MobiDB-lite"/>
    </source>
</evidence>
<feature type="compositionally biased region" description="Acidic residues" evidence="1">
    <location>
        <begin position="260"/>
        <end position="277"/>
    </location>
</feature>
<dbReference type="KEGG" id="lgi:LOTGIDRAFT_162106"/>
<organism evidence="2 3">
    <name type="scientific">Lottia gigantea</name>
    <name type="common">Giant owl limpet</name>
    <dbReference type="NCBI Taxonomy" id="225164"/>
    <lineage>
        <taxon>Eukaryota</taxon>
        <taxon>Metazoa</taxon>
        <taxon>Spiralia</taxon>
        <taxon>Lophotrochozoa</taxon>
        <taxon>Mollusca</taxon>
        <taxon>Gastropoda</taxon>
        <taxon>Patellogastropoda</taxon>
        <taxon>Lottioidea</taxon>
        <taxon>Lottiidae</taxon>
        <taxon>Lottia</taxon>
    </lineage>
</organism>
<protein>
    <submittedName>
        <fullName evidence="2">Uncharacterized protein</fullName>
    </submittedName>
</protein>
<dbReference type="STRING" id="225164.V4A8L1"/>
<gene>
    <name evidence="2" type="ORF">LOTGIDRAFT_162106</name>
</gene>
<feature type="compositionally biased region" description="Polar residues" evidence="1">
    <location>
        <begin position="345"/>
        <end position="358"/>
    </location>
</feature>
<dbReference type="Proteomes" id="UP000030746">
    <property type="component" value="Unassembled WGS sequence"/>
</dbReference>
<reference evidence="2 3" key="1">
    <citation type="journal article" date="2013" name="Nature">
        <title>Insights into bilaterian evolution from three spiralian genomes.</title>
        <authorList>
            <person name="Simakov O."/>
            <person name="Marletaz F."/>
            <person name="Cho S.J."/>
            <person name="Edsinger-Gonzales E."/>
            <person name="Havlak P."/>
            <person name="Hellsten U."/>
            <person name="Kuo D.H."/>
            <person name="Larsson T."/>
            <person name="Lv J."/>
            <person name="Arendt D."/>
            <person name="Savage R."/>
            <person name="Osoegawa K."/>
            <person name="de Jong P."/>
            <person name="Grimwood J."/>
            <person name="Chapman J.A."/>
            <person name="Shapiro H."/>
            <person name="Aerts A."/>
            <person name="Otillar R.P."/>
            <person name="Terry A.Y."/>
            <person name="Boore J.L."/>
            <person name="Grigoriev I.V."/>
            <person name="Lindberg D.R."/>
            <person name="Seaver E.C."/>
            <person name="Weisblat D.A."/>
            <person name="Putnam N.H."/>
            <person name="Rokhsar D.S."/>
        </authorList>
    </citation>
    <scope>NUCLEOTIDE SEQUENCE [LARGE SCALE GENOMIC DNA]</scope>
</reference>
<dbReference type="AlphaFoldDB" id="V4A8L1"/>
<feature type="region of interest" description="Disordered" evidence="1">
    <location>
        <begin position="66"/>
        <end position="86"/>
    </location>
</feature>
<evidence type="ECO:0000313" key="2">
    <source>
        <dbReference type="EMBL" id="ESO93082.1"/>
    </source>
</evidence>
<dbReference type="GeneID" id="20238915"/>
<dbReference type="OMA" id="VISTREH"/>
<feature type="compositionally biased region" description="Low complexity" evidence="1">
    <location>
        <begin position="384"/>
        <end position="407"/>
    </location>
</feature>
<feature type="compositionally biased region" description="Basic residues" evidence="1">
    <location>
        <begin position="281"/>
        <end position="294"/>
    </location>
</feature>
<dbReference type="CTD" id="20238915"/>
<feature type="region of interest" description="Disordered" evidence="1">
    <location>
        <begin position="169"/>
        <end position="446"/>
    </location>
</feature>
<feature type="compositionally biased region" description="Polar residues" evidence="1">
    <location>
        <begin position="1"/>
        <end position="12"/>
    </location>
</feature>
<feature type="compositionally biased region" description="Low complexity" evidence="1">
    <location>
        <begin position="415"/>
        <end position="425"/>
    </location>
</feature>
<feature type="region of interest" description="Disordered" evidence="1">
    <location>
        <begin position="481"/>
        <end position="524"/>
    </location>
</feature>